<evidence type="ECO:0000256" key="7">
    <source>
        <dbReference type="SAM" id="Phobius"/>
    </source>
</evidence>
<evidence type="ECO:0000259" key="8">
    <source>
        <dbReference type="Pfam" id="PF02687"/>
    </source>
</evidence>
<feature type="transmembrane region" description="Helical" evidence="7">
    <location>
        <begin position="297"/>
        <end position="319"/>
    </location>
</feature>
<feature type="transmembrane region" description="Helical" evidence="7">
    <location>
        <begin position="21"/>
        <end position="43"/>
    </location>
</feature>
<dbReference type="Pfam" id="PF02687">
    <property type="entry name" value="FtsX"/>
    <property type="match status" value="2"/>
</dbReference>
<dbReference type="RefSeq" id="WP_318346752.1">
    <property type="nucleotide sequence ID" value="NZ_AP018694.1"/>
</dbReference>
<evidence type="ECO:0000259" key="9">
    <source>
        <dbReference type="Pfam" id="PF12704"/>
    </source>
</evidence>
<dbReference type="GO" id="GO:0005886">
    <property type="term" value="C:plasma membrane"/>
    <property type="evidence" value="ECO:0007669"/>
    <property type="project" value="UniProtKB-SubCell"/>
</dbReference>
<feature type="transmembrane region" description="Helical" evidence="7">
    <location>
        <begin position="353"/>
        <end position="371"/>
    </location>
</feature>
<keyword evidence="3 7" id="KW-0812">Transmembrane</keyword>
<name>A0A5K7S9Z9_9BACT</name>
<feature type="domain" description="ABC3 transporter permease C-terminal" evidence="8">
    <location>
        <begin position="676"/>
        <end position="789"/>
    </location>
</feature>
<dbReference type="InterPro" id="IPR025857">
    <property type="entry name" value="MacB_PCD"/>
</dbReference>
<dbReference type="InterPro" id="IPR050250">
    <property type="entry name" value="Macrolide_Exporter_MacB"/>
</dbReference>
<evidence type="ECO:0000256" key="2">
    <source>
        <dbReference type="ARBA" id="ARBA00022475"/>
    </source>
</evidence>
<keyword evidence="11" id="KW-1185">Reference proteome</keyword>
<feature type="transmembrane region" description="Helical" evidence="7">
    <location>
        <begin position="391"/>
        <end position="414"/>
    </location>
</feature>
<evidence type="ECO:0000256" key="6">
    <source>
        <dbReference type="ARBA" id="ARBA00038076"/>
    </source>
</evidence>
<proteinExistence type="inferred from homology"/>
<keyword evidence="4 7" id="KW-1133">Transmembrane helix</keyword>
<dbReference type="EMBL" id="AP018694">
    <property type="protein sequence ID" value="BBE18413.1"/>
    <property type="molecule type" value="Genomic_DNA"/>
</dbReference>
<feature type="transmembrane region" description="Helical" evidence="7">
    <location>
        <begin position="441"/>
        <end position="460"/>
    </location>
</feature>
<dbReference type="PANTHER" id="PTHR30572:SF4">
    <property type="entry name" value="ABC TRANSPORTER PERMEASE YTRF"/>
    <property type="match status" value="1"/>
</dbReference>
<evidence type="ECO:0000313" key="11">
    <source>
        <dbReference type="Proteomes" id="UP001193389"/>
    </source>
</evidence>
<dbReference type="Proteomes" id="UP001193389">
    <property type="component" value="Chromosome"/>
</dbReference>
<dbReference type="PANTHER" id="PTHR30572">
    <property type="entry name" value="MEMBRANE COMPONENT OF TRANSPORTER-RELATED"/>
    <property type="match status" value="1"/>
</dbReference>
<dbReference type="InterPro" id="IPR003838">
    <property type="entry name" value="ABC3_permease_C"/>
</dbReference>
<gene>
    <name evidence="10" type="ORF">AQPE_2575</name>
</gene>
<feature type="domain" description="MacB-like periplasmic core" evidence="9">
    <location>
        <begin position="21"/>
        <end position="255"/>
    </location>
</feature>
<dbReference type="GO" id="GO:0022857">
    <property type="term" value="F:transmembrane transporter activity"/>
    <property type="evidence" value="ECO:0007669"/>
    <property type="project" value="TreeGrafter"/>
</dbReference>
<evidence type="ECO:0000313" key="10">
    <source>
        <dbReference type="EMBL" id="BBE18413.1"/>
    </source>
</evidence>
<evidence type="ECO:0000256" key="1">
    <source>
        <dbReference type="ARBA" id="ARBA00004651"/>
    </source>
</evidence>
<comment type="similarity">
    <text evidence="6">Belongs to the ABC-4 integral membrane protein family.</text>
</comment>
<comment type="subcellular location">
    <subcellularLocation>
        <location evidence="1">Cell membrane</location>
        <topology evidence="1">Multi-pass membrane protein</topology>
    </subcellularLocation>
</comment>
<dbReference type="Pfam" id="PF12704">
    <property type="entry name" value="MacB_PCD"/>
    <property type="match status" value="1"/>
</dbReference>
<feature type="transmembrane region" description="Helical" evidence="7">
    <location>
        <begin position="725"/>
        <end position="745"/>
    </location>
</feature>
<keyword evidence="2" id="KW-1003">Cell membrane</keyword>
<reference evidence="10" key="1">
    <citation type="journal article" date="2020" name="Int. J. Syst. Evol. Microbiol.">
        <title>Aquipluma nitroreducens gen. nov. sp. nov., a novel facultatively anaerobic bacterium isolated from a freshwater lake.</title>
        <authorList>
            <person name="Watanabe M."/>
            <person name="Kojima H."/>
            <person name="Fukui M."/>
        </authorList>
    </citation>
    <scope>NUCLEOTIDE SEQUENCE</scope>
    <source>
        <strain evidence="10">MeG22</strain>
    </source>
</reference>
<accession>A0A5K7S9Z9</accession>
<feature type="domain" description="ABC3 transporter permease C-terminal" evidence="8">
    <location>
        <begin position="303"/>
        <end position="412"/>
    </location>
</feature>
<keyword evidence="5 7" id="KW-0472">Membrane</keyword>
<protein>
    <submittedName>
        <fullName evidence="10">ABC transporter, permease protein</fullName>
    </submittedName>
</protein>
<sequence length="796" mass="88342">MSIKNNLLVSFRHLKADKTNTLINLTGLIFGLGIVAVILVFVLNELGYNRSFANRNRIYRIINQNENDNNRWANTPFVAGETVANQFAEVEAYVHQYNIGNMDVKSGAEFVEEKNMLCTESSFFDVFGVNLIQGTLSGFDQSMGKIVLGETIARKYFGTENPVGKVFTLRSKGVESPMEVVAVFKDLPLNSTIKASMIANVDFGLENLSQNIISVGEKPSIQEMKDSWNGGVFFTNYLLLKKGTSVAAFETKLNQLGIAQSDKDNKLNFSLQSLNDIYFGSDKIVDNNRGDKGNQSMLFILASVGFLILIVACINYLNLTSAQALTQTKALAVRKVCGAPRFDLIRQMVQESVLVSLVALPFALLAGHFALPYISQLLGKSYTLTLTNQFLVSLLILILITVATGALSGFMVAVKITSFRLVETLKGQHTSAGNKHNLRKAMVVFQISVFIVLIAVMALVQKQVHYAFNKDLGIEKEGLLRVSLGDHDYKLFCQEIRKNPNVVQVSGALWIPPHKGKMYMSIPRVDNKSEMVKVNGLFVDYGFAQTMGMKFVMGADFDEEKNNSGVLVNEAAVKALGLKEIVGEQTAFGPVVGVVKDFNMYSIHEAITPMLIGLDPTMCREIAIKMRTENMPETIEFLKQTWKSTGGTTAFDFDFTNDMLNQIYESDIRFSKTIGLLAVIAILIASLGLFGLSLLISRQKTKEIGIRKVTGARIGEIVLFLNRDFVIWVSLAFAISTPIAWYAMHRWLESFAYKTPLSWWIFALAGLLALGIALLTVSWQSWKAATRNPVEALRYE</sequence>
<organism evidence="10 11">
    <name type="scientific">Aquipluma nitroreducens</name>
    <dbReference type="NCBI Taxonomy" id="2010828"/>
    <lineage>
        <taxon>Bacteria</taxon>
        <taxon>Pseudomonadati</taxon>
        <taxon>Bacteroidota</taxon>
        <taxon>Bacteroidia</taxon>
        <taxon>Marinilabiliales</taxon>
        <taxon>Prolixibacteraceae</taxon>
        <taxon>Aquipluma</taxon>
    </lineage>
</organism>
<evidence type="ECO:0000256" key="3">
    <source>
        <dbReference type="ARBA" id="ARBA00022692"/>
    </source>
</evidence>
<feature type="transmembrane region" description="Helical" evidence="7">
    <location>
        <begin position="674"/>
        <end position="697"/>
    </location>
</feature>
<dbReference type="KEGG" id="anf:AQPE_2575"/>
<dbReference type="AlphaFoldDB" id="A0A5K7S9Z9"/>
<feature type="transmembrane region" description="Helical" evidence="7">
    <location>
        <begin position="757"/>
        <end position="777"/>
    </location>
</feature>
<evidence type="ECO:0000256" key="5">
    <source>
        <dbReference type="ARBA" id="ARBA00023136"/>
    </source>
</evidence>
<evidence type="ECO:0000256" key="4">
    <source>
        <dbReference type="ARBA" id="ARBA00022989"/>
    </source>
</evidence>